<proteinExistence type="inferred from homology"/>
<keyword evidence="1" id="KW-0233">DNA recombination</keyword>
<dbReference type="PANTHER" id="PTHR10492">
    <property type="match status" value="1"/>
</dbReference>
<organism evidence="5 6">
    <name type="scientific">Rhizopus delemar (strain RA 99-880 / ATCC MYA-4621 / FGSC 9543 / NRRL 43880)</name>
    <name type="common">Mucormycosis agent</name>
    <name type="synonym">Rhizopus arrhizus var. delemar</name>
    <dbReference type="NCBI Taxonomy" id="246409"/>
    <lineage>
        <taxon>Eukaryota</taxon>
        <taxon>Fungi</taxon>
        <taxon>Fungi incertae sedis</taxon>
        <taxon>Mucoromycota</taxon>
        <taxon>Mucoromycotina</taxon>
        <taxon>Mucoromycetes</taxon>
        <taxon>Mucorales</taxon>
        <taxon>Mucorineae</taxon>
        <taxon>Rhizopodaceae</taxon>
        <taxon>Rhizopus</taxon>
    </lineage>
</organism>
<dbReference type="OMA" id="ANTIGRM"/>
<reference evidence="5 6" key="1">
    <citation type="journal article" date="2009" name="PLoS Genet.">
        <title>Genomic analysis of the basal lineage fungus Rhizopus oryzae reveals a whole-genome duplication.</title>
        <authorList>
            <person name="Ma L.-J."/>
            <person name="Ibrahim A.S."/>
            <person name="Skory C."/>
            <person name="Grabherr M.G."/>
            <person name="Burger G."/>
            <person name="Butler M."/>
            <person name="Elias M."/>
            <person name="Idnurm A."/>
            <person name="Lang B.F."/>
            <person name="Sone T."/>
            <person name="Abe A."/>
            <person name="Calvo S.E."/>
            <person name="Corrochano L.M."/>
            <person name="Engels R."/>
            <person name="Fu J."/>
            <person name="Hansberg W."/>
            <person name="Kim J.-M."/>
            <person name="Kodira C.D."/>
            <person name="Koehrsen M.J."/>
            <person name="Liu B."/>
            <person name="Miranda-Saavedra D."/>
            <person name="O'Leary S."/>
            <person name="Ortiz-Castellanos L."/>
            <person name="Poulter R."/>
            <person name="Rodriguez-Romero J."/>
            <person name="Ruiz-Herrera J."/>
            <person name="Shen Y.-Q."/>
            <person name="Zeng Q."/>
            <person name="Galagan J."/>
            <person name="Birren B.W."/>
            <person name="Cuomo C.A."/>
            <person name="Wickes B.L."/>
        </authorList>
    </citation>
    <scope>NUCLEOTIDE SEQUENCE [LARGE SCALE GENOMIC DNA]</scope>
    <source>
        <strain evidence="6">RA 99-880 / ATCC MYA-4621 / FGSC 9543 / NRRL 43880</strain>
    </source>
</reference>
<evidence type="ECO:0000259" key="2">
    <source>
        <dbReference type="Pfam" id="PF05970"/>
    </source>
</evidence>
<dbReference type="Pfam" id="PF05970">
    <property type="entry name" value="PIF1"/>
    <property type="match status" value="1"/>
</dbReference>
<comment type="cofactor">
    <cofactor evidence="1">
        <name>Mg(2+)</name>
        <dbReference type="ChEBI" id="CHEBI:18420"/>
    </cofactor>
</comment>
<name>I1BIB9_RHIO9</name>
<dbReference type="CDD" id="cd18809">
    <property type="entry name" value="SF1_C_RecD"/>
    <property type="match status" value="1"/>
</dbReference>
<dbReference type="InterPro" id="IPR049163">
    <property type="entry name" value="Pif1-like_2B_dom"/>
</dbReference>
<feature type="domain" description="Helitron helicase-like" evidence="3">
    <location>
        <begin position="381"/>
        <end position="569"/>
    </location>
</feature>
<dbReference type="GO" id="GO:0006310">
    <property type="term" value="P:DNA recombination"/>
    <property type="evidence" value="ECO:0007669"/>
    <property type="project" value="UniProtKB-KW"/>
</dbReference>
<dbReference type="VEuPathDB" id="FungiDB:RO3G_00653"/>
<keyword evidence="1" id="KW-0067">ATP-binding</keyword>
<dbReference type="EMBL" id="CH476732">
    <property type="protein sequence ID" value="EIE75949.1"/>
    <property type="molecule type" value="Genomic_DNA"/>
</dbReference>
<dbReference type="GO" id="GO:0005524">
    <property type="term" value="F:ATP binding"/>
    <property type="evidence" value="ECO:0007669"/>
    <property type="project" value="UniProtKB-KW"/>
</dbReference>
<dbReference type="OrthoDB" id="1075553at2759"/>
<keyword evidence="1" id="KW-0227">DNA damage</keyword>
<feature type="domain" description="DNA helicase Pif1-like DEAD-box helicase" evidence="2">
    <location>
        <begin position="1018"/>
        <end position="1221"/>
    </location>
</feature>
<keyword evidence="1" id="KW-0234">DNA repair</keyword>
<keyword evidence="1" id="KW-0378">Hydrolase</keyword>
<keyword evidence="1" id="KW-0347">Helicase</keyword>
<dbReference type="GO" id="GO:0006281">
    <property type="term" value="P:DNA repair"/>
    <property type="evidence" value="ECO:0007669"/>
    <property type="project" value="UniProtKB-KW"/>
</dbReference>
<dbReference type="EC" id="5.6.2.3" evidence="1"/>
<feature type="domain" description="DNA helicase Pif1-like 2B" evidence="4">
    <location>
        <begin position="1320"/>
        <end position="1364"/>
    </location>
</feature>
<keyword evidence="6" id="KW-1185">Reference proteome</keyword>
<dbReference type="InParanoid" id="I1BIB9"/>
<dbReference type="GeneID" id="93607625"/>
<dbReference type="Proteomes" id="UP000009138">
    <property type="component" value="Unassembled WGS sequence"/>
</dbReference>
<comment type="similarity">
    <text evidence="1">Belongs to the helicase family.</text>
</comment>
<keyword evidence="1" id="KW-0547">Nucleotide-binding</keyword>
<dbReference type="InterPro" id="IPR010285">
    <property type="entry name" value="DNA_helicase_pif1-like_DEAD"/>
</dbReference>
<dbReference type="SUPFAM" id="SSF52540">
    <property type="entry name" value="P-loop containing nucleoside triphosphate hydrolases"/>
    <property type="match status" value="2"/>
</dbReference>
<evidence type="ECO:0000259" key="3">
    <source>
        <dbReference type="Pfam" id="PF14214"/>
    </source>
</evidence>
<evidence type="ECO:0000313" key="6">
    <source>
        <dbReference type="Proteomes" id="UP000009138"/>
    </source>
</evidence>
<dbReference type="InterPro" id="IPR025476">
    <property type="entry name" value="Helitron_helicase-like"/>
</dbReference>
<sequence>MSETNEPRHCSGCRVHMPNPGRYRTCENCRARRVNHHRTQNTRTSVARKPLAYISELSRFTSWSPGRMDKVCQHCGALHWTAEKPVNVPASALSWESCCKHGAVKVDALRDPPQLLKDLFTGNHELSTHFLKNIRQFNMAFAFTSVGCNIVSATGRSGSGPSSFMIHGELYHLQGPINHIGNSEVSENRNAVPSYAQLYIYDPAFGVNNRVANNPDLNVNLIEQLTNMLHTDNVNPFVNIYKHAHEILKDEYERQASNEEESTPFHIRLSPQMTMELVTGNDRRTENLPTTSEIAAVIPTEFAGSSFRDIKITYRNGIEHGSNSFKRINQTHAAFMPLHYVLLFPRGDYGWHWGLRLSAVNLPNSNVEVERQRNRLPQRAYYRFRLHSRANEFPTLFLSKRLFQQYVVDVWAVCDQKKLEWIRDNQSNLRADVYNGLTDALAHDNSDLSTVGTKFILPSSYVGGPRFMAKIYQDSMAIVRHFGKPTFFITFTANPKWEEITNELIKDPSNQRPMQTAADRPDLVARVFNLKLREFLHDLKKKKIFGDYKGLIRTIEYQKRGLPHCHLLLFLEGDDSVFRDPEKIDEVICAELPSDDDPELLDLVSGQMMHGPCGNINPKCPCMVPDAYGVLKCSKSFPKPFQPTTAVMPDSYPLYRRRLDGRSHRVQIKDKETNGMMSVYLTNQHVVPYNPFLTKKYKAHINVELCGSIDAIKYINKYVYKGPDRTTVHLKYENDEIERYLTSRYIGPTEAVWRLFEYPMHEEDPSVTSLAIHLENEQPVYFDPESSAEEIQQTLDNTHSTLMGFFKYNLTHDDGRRMYYCTPTAGERFFLRLLLTVVRGPTSFENLKTVNGVVYSTFRAACQALHLIEDDQEWFKCFSEAVEFVSGSSLRSLFVSALLFQELNEPKALWDRFCLNICDDLDIRIAQLGLLNQLCSDDTSNAFHQNLPKLDYGLYLLEQALIDAGKTLADFNMPGPLFHWRSLMEQISMINSNVIIQAEVAYDRNVEEQNYQQKISMMNIGQKDVFDEIIDSISSNPNTAHFFLQGPAGTGKTFVYNTLCHYFRRQGKIVVCVASSGIASLLLPGGRTSHSRFKIPLNIYPDSVCPIKKNSDLAAMLMQCSLIIWDEVPMQHRHCFEAVNRTLQDICSNFGSLFGGIPVVLGGDFAQIGPVVKNGQRHHIVEASLAKSIEIWPNLKKLKLTENMRLSGSSPIDQSFSQWIGSLSYNSLLNGKIFLPRYIAQYHSLTTFVDSIYPKEIMEQTLDPEFFQERTIIAPKNDLVDEINRYVLDQLPGNKISLFAVDRVTQEDSTGSEDRQMPTEYLQSLNPHGLPPSVLELKVGMPVMILRNINVEKGLCNGTRVTVLSIGEFLLKVKLPGVDGRVEVIPRFTLSTLENEYPFTLTRKQFPVRPSFAMTINKSQGQSLKIVGVDLRLPVFTHGQLYVALSRVTSVSGLSILLDKKKGVNSTKTENIVYPEILLR</sequence>
<dbReference type="Gene3D" id="3.40.50.300">
    <property type="entry name" value="P-loop containing nucleotide triphosphate hydrolases"/>
    <property type="match status" value="1"/>
</dbReference>
<comment type="catalytic activity">
    <reaction evidence="1">
        <text>ATP + H2O = ADP + phosphate + H(+)</text>
        <dbReference type="Rhea" id="RHEA:13065"/>
        <dbReference type="ChEBI" id="CHEBI:15377"/>
        <dbReference type="ChEBI" id="CHEBI:15378"/>
        <dbReference type="ChEBI" id="CHEBI:30616"/>
        <dbReference type="ChEBI" id="CHEBI:43474"/>
        <dbReference type="ChEBI" id="CHEBI:456216"/>
        <dbReference type="EC" id="5.6.2.3"/>
    </reaction>
</comment>
<dbReference type="InterPro" id="IPR027417">
    <property type="entry name" value="P-loop_NTPase"/>
</dbReference>
<evidence type="ECO:0000313" key="5">
    <source>
        <dbReference type="EMBL" id="EIE75949.1"/>
    </source>
</evidence>
<gene>
    <name evidence="5" type="ORF">RO3G_00653</name>
</gene>
<dbReference type="GO" id="GO:0043139">
    <property type="term" value="F:5'-3' DNA helicase activity"/>
    <property type="evidence" value="ECO:0007669"/>
    <property type="project" value="UniProtKB-EC"/>
</dbReference>
<dbReference type="Pfam" id="PF14214">
    <property type="entry name" value="Helitron_like_N"/>
    <property type="match status" value="1"/>
</dbReference>
<dbReference type="eggNOG" id="KOG0987">
    <property type="taxonomic scope" value="Eukaryota"/>
</dbReference>
<protein>
    <recommendedName>
        <fullName evidence="1">ATP-dependent DNA helicase</fullName>
        <ecNumber evidence="1">5.6.2.3</ecNumber>
    </recommendedName>
</protein>
<accession>I1BIB9</accession>
<dbReference type="GO" id="GO:0000723">
    <property type="term" value="P:telomere maintenance"/>
    <property type="evidence" value="ECO:0007669"/>
    <property type="project" value="InterPro"/>
</dbReference>
<dbReference type="PANTHER" id="PTHR10492:SF57">
    <property type="entry name" value="ATP-DEPENDENT DNA HELICASE"/>
    <property type="match status" value="1"/>
</dbReference>
<evidence type="ECO:0000259" key="4">
    <source>
        <dbReference type="Pfam" id="PF21530"/>
    </source>
</evidence>
<dbReference type="STRING" id="246409.I1BIB9"/>
<dbReference type="Pfam" id="PF21530">
    <property type="entry name" value="Pif1_2B_dom"/>
    <property type="match status" value="1"/>
</dbReference>
<dbReference type="GO" id="GO:0016887">
    <property type="term" value="F:ATP hydrolysis activity"/>
    <property type="evidence" value="ECO:0007669"/>
    <property type="project" value="RHEA"/>
</dbReference>
<dbReference type="RefSeq" id="XP_067511345.1">
    <property type="nucleotide sequence ID" value="XM_067655244.1"/>
</dbReference>
<evidence type="ECO:0000256" key="1">
    <source>
        <dbReference type="RuleBase" id="RU363044"/>
    </source>
</evidence>